<name>R4MKL5_MYCTX</name>
<feature type="compositionally biased region" description="Polar residues" evidence="1">
    <location>
        <begin position="33"/>
        <end position="42"/>
    </location>
</feature>
<feature type="region of interest" description="Disordered" evidence="1">
    <location>
        <begin position="1"/>
        <end position="45"/>
    </location>
</feature>
<accession>R4MKL5</accession>
<dbReference type="AlphaFoldDB" id="R4MKL5"/>
<reference evidence="2 3" key="1">
    <citation type="journal article" date="2013" name="Genome Announc.">
        <title>Whole-Genome Sequences of Four Clinical Isolates of Mycobacterium tuberculosis from Tamil Nadu, South India.</title>
        <authorList>
            <person name="Narayanan S."/>
            <person name="Deshpande U."/>
        </authorList>
    </citation>
    <scope>NUCLEOTIDE SEQUENCE [LARGE SCALE GENOMIC DNA]</scope>
    <source>
        <strain evidence="2 3">CAS/NITR204</strain>
    </source>
</reference>
<evidence type="ECO:0000313" key="3">
    <source>
        <dbReference type="Proteomes" id="UP000013548"/>
    </source>
</evidence>
<evidence type="ECO:0000313" key="2">
    <source>
        <dbReference type="EMBL" id="AGL28486.1"/>
    </source>
</evidence>
<sequence length="149" mass="15426">MMTTASGLLPRSRSRRRRASGSIATPRTRISAAPQSSATAPDQPTLVDGQLLEHLEPAQRRRQPVTGQVSDLGIELPQPMPGAVVAYQAGTDDGAVGVDDPFPGGPHTAVVGLVVTDLFTGIEDAGSTADTRSGQPGRPKTCFSNPTAV</sequence>
<protein>
    <submittedName>
        <fullName evidence="2">Uncharacterized protein</fullName>
    </submittedName>
</protein>
<organism evidence="2 3">
    <name type="scientific">Mycobacterium tuberculosis CAS/NITR204</name>
    <dbReference type="NCBI Taxonomy" id="1310114"/>
    <lineage>
        <taxon>Bacteria</taxon>
        <taxon>Bacillati</taxon>
        <taxon>Actinomycetota</taxon>
        <taxon>Actinomycetes</taxon>
        <taxon>Mycobacteriales</taxon>
        <taxon>Mycobacteriaceae</taxon>
        <taxon>Mycobacterium</taxon>
        <taxon>Mycobacterium tuberculosis complex</taxon>
    </lineage>
</organism>
<dbReference type="HOGENOM" id="CLU_1747650_0_0_11"/>
<evidence type="ECO:0000256" key="1">
    <source>
        <dbReference type="SAM" id="MobiDB-lite"/>
    </source>
</evidence>
<dbReference type="EMBL" id="CP005386">
    <property type="protein sequence ID" value="AGL28486.1"/>
    <property type="molecule type" value="Genomic_DNA"/>
</dbReference>
<dbReference type="BioCyc" id="MTUB1310114:G13A2-3067-MONOMER"/>
<feature type="region of interest" description="Disordered" evidence="1">
    <location>
        <begin position="125"/>
        <end position="149"/>
    </location>
</feature>
<proteinExistence type="predicted"/>
<dbReference type="KEGG" id="mtuc:J113_21160"/>
<dbReference type="Proteomes" id="UP000013548">
    <property type="component" value="Chromosome"/>
</dbReference>
<feature type="compositionally biased region" description="Low complexity" evidence="1">
    <location>
        <begin position="1"/>
        <end position="11"/>
    </location>
</feature>
<gene>
    <name evidence="2" type="ORF">J113_21160</name>
</gene>